<protein>
    <submittedName>
        <fullName evidence="2">Mercuric ion transport protein</fullName>
    </submittedName>
</protein>
<evidence type="ECO:0000313" key="3">
    <source>
        <dbReference type="Proteomes" id="UP000232587"/>
    </source>
</evidence>
<gene>
    <name evidence="2" type="ORF">B0I00_2545</name>
</gene>
<organism evidence="2 3">
    <name type="scientific">Novosphingobium kunmingense</name>
    <dbReference type="NCBI Taxonomy" id="1211806"/>
    <lineage>
        <taxon>Bacteria</taxon>
        <taxon>Pseudomonadati</taxon>
        <taxon>Pseudomonadota</taxon>
        <taxon>Alphaproteobacteria</taxon>
        <taxon>Sphingomonadales</taxon>
        <taxon>Sphingomonadaceae</taxon>
        <taxon>Novosphingobium</taxon>
    </lineage>
</organism>
<keyword evidence="1" id="KW-0812">Transmembrane</keyword>
<feature type="transmembrane region" description="Helical" evidence="1">
    <location>
        <begin position="104"/>
        <end position="122"/>
    </location>
</feature>
<dbReference type="RefSeq" id="WP_232730229.1">
    <property type="nucleotide sequence ID" value="NZ_PHUF01000004.1"/>
</dbReference>
<dbReference type="Proteomes" id="UP000232587">
    <property type="component" value="Unassembled WGS sequence"/>
</dbReference>
<accession>A0A2N0H7M1</accession>
<dbReference type="AlphaFoldDB" id="A0A2N0H7M1"/>
<keyword evidence="1" id="KW-1133">Transmembrane helix</keyword>
<reference evidence="2 3" key="1">
    <citation type="submission" date="2017-11" db="EMBL/GenBank/DDBJ databases">
        <title>Genomic Encyclopedia of Type Strains, Phase III (KMG-III): the genomes of soil and plant-associated and newly described type strains.</title>
        <authorList>
            <person name="Whitman W."/>
        </authorList>
    </citation>
    <scope>NUCLEOTIDE SEQUENCE [LARGE SCALE GENOMIC DNA]</scope>
    <source>
        <strain evidence="2 3">CGMCC 1.12274</strain>
    </source>
</reference>
<comment type="caution">
    <text evidence="2">The sequence shown here is derived from an EMBL/GenBank/DDBJ whole genome shotgun (WGS) entry which is preliminary data.</text>
</comment>
<keyword evidence="1" id="KW-0472">Membrane</keyword>
<evidence type="ECO:0000256" key="1">
    <source>
        <dbReference type="SAM" id="Phobius"/>
    </source>
</evidence>
<evidence type="ECO:0000313" key="2">
    <source>
        <dbReference type="EMBL" id="PKB14943.1"/>
    </source>
</evidence>
<feature type="transmembrane region" description="Helical" evidence="1">
    <location>
        <begin position="64"/>
        <end position="83"/>
    </location>
</feature>
<name>A0A2N0H7M1_9SPHN</name>
<dbReference type="EMBL" id="PHUF01000004">
    <property type="protein sequence ID" value="PKB14943.1"/>
    <property type="molecule type" value="Genomic_DNA"/>
</dbReference>
<sequence length="123" mass="12892">MEDRVQSGSDKIERRGALVLTLGAIGSAFGVAACCALPMLLATAGIGTAWLTGIAMVSLPYRNALMIISLLALLASAALLWRIERNVTRCGDGAARTPRWQRMSLLAGLLVGMGLLAAGYLYA</sequence>
<feature type="transmembrane region" description="Helical" evidence="1">
    <location>
        <begin position="20"/>
        <end position="44"/>
    </location>
</feature>
<dbReference type="PROSITE" id="PS51257">
    <property type="entry name" value="PROKAR_LIPOPROTEIN"/>
    <property type="match status" value="1"/>
</dbReference>
<proteinExistence type="predicted"/>
<keyword evidence="3" id="KW-1185">Reference proteome</keyword>